<proteinExistence type="predicted"/>
<comment type="caution">
    <text evidence="2">The sequence shown here is derived from an EMBL/GenBank/DDBJ whole genome shotgun (WGS) entry which is preliminary data.</text>
</comment>
<sequence>MAEIKKSAGDDAVPANKVSGWEALDKHISKLQEKYEKLKQDGHIKPPNTTVQGTNSPAATEKAGKQACDSDKKST</sequence>
<accession>A0ABR1S3F4</accession>
<organism evidence="2 3">
    <name type="scientific">Apiospora marii</name>
    <dbReference type="NCBI Taxonomy" id="335849"/>
    <lineage>
        <taxon>Eukaryota</taxon>
        <taxon>Fungi</taxon>
        <taxon>Dikarya</taxon>
        <taxon>Ascomycota</taxon>
        <taxon>Pezizomycotina</taxon>
        <taxon>Sordariomycetes</taxon>
        <taxon>Xylariomycetidae</taxon>
        <taxon>Amphisphaeriales</taxon>
        <taxon>Apiosporaceae</taxon>
        <taxon>Apiospora</taxon>
    </lineage>
</organism>
<keyword evidence="3" id="KW-1185">Reference proteome</keyword>
<feature type="compositionally biased region" description="Basic and acidic residues" evidence="1">
    <location>
        <begin position="62"/>
        <end position="75"/>
    </location>
</feature>
<evidence type="ECO:0000313" key="3">
    <source>
        <dbReference type="Proteomes" id="UP001396898"/>
    </source>
</evidence>
<protein>
    <submittedName>
        <fullName evidence="2">Uncharacterized protein</fullName>
    </submittedName>
</protein>
<name>A0ABR1S3F4_9PEZI</name>
<evidence type="ECO:0000313" key="2">
    <source>
        <dbReference type="EMBL" id="KAK8026321.1"/>
    </source>
</evidence>
<feature type="region of interest" description="Disordered" evidence="1">
    <location>
        <begin position="39"/>
        <end position="75"/>
    </location>
</feature>
<dbReference type="EMBL" id="JAQQWI010000007">
    <property type="protein sequence ID" value="KAK8026321.1"/>
    <property type="molecule type" value="Genomic_DNA"/>
</dbReference>
<evidence type="ECO:0000256" key="1">
    <source>
        <dbReference type="SAM" id="MobiDB-lite"/>
    </source>
</evidence>
<reference evidence="2 3" key="1">
    <citation type="submission" date="2023-01" db="EMBL/GenBank/DDBJ databases">
        <title>Analysis of 21 Apiospora genomes using comparative genomics revels a genus with tremendous synthesis potential of carbohydrate active enzymes and secondary metabolites.</title>
        <authorList>
            <person name="Sorensen T."/>
        </authorList>
    </citation>
    <scope>NUCLEOTIDE SEQUENCE [LARGE SCALE GENOMIC DNA]</scope>
    <source>
        <strain evidence="2 3">CBS 20057</strain>
    </source>
</reference>
<gene>
    <name evidence="2" type="ORF">PG991_003377</name>
</gene>
<dbReference type="Proteomes" id="UP001396898">
    <property type="component" value="Unassembled WGS sequence"/>
</dbReference>
<feature type="compositionally biased region" description="Polar residues" evidence="1">
    <location>
        <begin position="47"/>
        <end position="58"/>
    </location>
</feature>